<evidence type="ECO:0000313" key="13">
    <source>
        <dbReference type="Proteomes" id="UP001497457"/>
    </source>
</evidence>
<feature type="domain" description="NB-ARC" evidence="8">
    <location>
        <begin position="172"/>
        <end position="314"/>
    </location>
</feature>
<evidence type="ECO:0000256" key="4">
    <source>
        <dbReference type="ARBA" id="ARBA00022741"/>
    </source>
</evidence>
<dbReference type="InterPro" id="IPR032675">
    <property type="entry name" value="LRR_dom_sf"/>
</dbReference>
<dbReference type="Gene3D" id="3.40.50.300">
    <property type="entry name" value="P-loop containing nucleotide triphosphate hydrolases"/>
    <property type="match status" value="1"/>
</dbReference>
<keyword evidence="3" id="KW-0677">Repeat</keyword>
<dbReference type="Pfam" id="PF23598">
    <property type="entry name" value="LRR_14"/>
    <property type="match status" value="2"/>
</dbReference>
<dbReference type="PANTHER" id="PTHR23155:SF1167">
    <property type="entry name" value="OS08G0412100 PROTEIN"/>
    <property type="match status" value="1"/>
</dbReference>
<reference evidence="12 13" key="2">
    <citation type="submission" date="2024-10" db="EMBL/GenBank/DDBJ databases">
        <authorList>
            <person name="Ryan C."/>
        </authorList>
    </citation>
    <scope>NUCLEOTIDE SEQUENCE [LARGE SCALE GENOMIC DNA]</scope>
</reference>
<evidence type="ECO:0000259" key="9">
    <source>
        <dbReference type="Pfam" id="PF18052"/>
    </source>
</evidence>
<keyword evidence="4" id="KW-0547">Nucleotide-binding</keyword>
<evidence type="ECO:0000256" key="3">
    <source>
        <dbReference type="ARBA" id="ARBA00022737"/>
    </source>
</evidence>
<comment type="similarity">
    <text evidence="1">Belongs to the disease resistance NB-LRR family.</text>
</comment>
<dbReference type="EMBL" id="OZ075134">
    <property type="protein sequence ID" value="CAL4990940.1"/>
    <property type="molecule type" value="Genomic_DNA"/>
</dbReference>
<evidence type="ECO:0000256" key="7">
    <source>
        <dbReference type="SAM" id="Coils"/>
    </source>
</evidence>
<dbReference type="GO" id="GO:0006952">
    <property type="term" value="P:defense response"/>
    <property type="evidence" value="ECO:0007669"/>
    <property type="project" value="UniProtKB-KW"/>
</dbReference>
<dbReference type="InterPro" id="IPR058922">
    <property type="entry name" value="WHD_DRP"/>
</dbReference>
<dbReference type="InterPro" id="IPR044974">
    <property type="entry name" value="Disease_R_plants"/>
</dbReference>
<sequence length="957" mass="108261">MEQFAAVTTATGALGPVLVKLTALLGDKYMLQEGTRQDIVSIKSELEPIYNLLTRLWGREDLDVAFKDWMTEARELSYDMEDDINRFTIGLQPGDGSRLIQRETTDNPFEEFVGRVKGLSELCHEMKAMGGAIYNRSKLTTNPRPLVVHRDASELVGMEEKKVELIKLLRLHEMVCIVGYAGMGKTTLANLVYHTLGDEFQCRAFVSLHPSPNIMEILGTILKQVTNGAMSGGSGAEPTAQNIISDISISLSDKRYLLIIDDIWHWEEWEVIREALPKNNLGSNIIMTTRTKTVAEKCQTEHGAHVYKQSFGCEEAERLSGMILKQSVNGDLLETNAKGLSSKIVEMCGSIPLAVICLSTAWAESHAQGDYGEWDTWKSHVLHNGFLSTPSLKPLVQSLCRGFDDLPVHVRTCLLYCSTDVPRLIERDWMVRKWIAEGFVSQEEAAEAYFDKLVSWNLLQQVGLLQNIYTVRPVMMLDFLVCKAKEDNFVACRQYNDPGSSLHAKRIRRLSLYTDRYPDEDVSHTRSLVLGDQPQLYGVFFKRFKNLRVLEITRCNVLENGHLVDICGLIWLRCLGLKGCRQITELPREIGRLKNLETLAVNEARISKLPMEIGKLHRLQTLDLSDTMVTKLPEEISKLHHLKTLSIRGTEIRELSCWEVPNSLVSVVVGNVCSPQVVKLPQGLHSVSPDWFSSSGARFRGDLSIVLFDPLGLTSKPLQAAMLRVAGRHMSVPQWVKQDMNSVISIDIRLCKLRENDLNFLKRMPNLQALALRLEALPREAIAITSGGFWKLETFYVDCRLPRVITFEEGAMSNLKHLEFKFYAALANQDYSMGIRHLPSLEHIIFRCSECYASDSPGISATIEIVRKEAAEHCNEITLWVNDKNPEVFGHGAKWISQADKAIIEKKFEEREKEKEKRRKENADRMERIREQRIRLYLAAKSRAQGDKNKATGGISS</sequence>
<organism evidence="12 13">
    <name type="scientific">Urochloa decumbens</name>
    <dbReference type="NCBI Taxonomy" id="240449"/>
    <lineage>
        <taxon>Eukaryota</taxon>
        <taxon>Viridiplantae</taxon>
        <taxon>Streptophyta</taxon>
        <taxon>Embryophyta</taxon>
        <taxon>Tracheophyta</taxon>
        <taxon>Spermatophyta</taxon>
        <taxon>Magnoliopsida</taxon>
        <taxon>Liliopsida</taxon>
        <taxon>Poales</taxon>
        <taxon>Poaceae</taxon>
        <taxon>PACMAD clade</taxon>
        <taxon>Panicoideae</taxon>
        <taxon>Panicodae</taxon>
        <taxon>Paniceae</taxon>
        <taxon>Melinidinae</taxon>
        <taxon>Urochloa</taxon>
    </lineage>
</organism>
<reference evidence="13" key="1">
    <citation type="submission" date="2024-06" db="EMBL/GenBank/DDBJ databases">
        <authorList>
            <person name="Ryan C."/>
        </authorList>
    </citation>
    <scope>NUCLEOTIDE SEQUENCE [LARGE SCALE GENOMIC DNA]</scope>
</reference>
<keyword evidence="5" id="KW-0611">Plant defense</keyword>
<gene>
    <name evidence="12" type="ORF">URODEC1_LOCUS60438</name>
</gene>
<feature type="domain" description="Disease resistance protein winged helix" evidence="10">
    <location>
        <begin position="425"/>
        <end position="463"/>
    </location>
</feature>
<keyword evidence="13" id="KW-1185">Reference proteome</keyword>
<evidence type="ECO:0000256" key="2">
    <source>
        <dbReference type="ARBA" id="ARBA00022614"/>
    </source>
</evidence>
<evidence type="ECO:0000259" key="10">
    <source>
        <dbReference type="Pfam" id="PF23559"/>
    </source>
</evidence>
<dbReference type="GO" id="GO:0000166">
    <property type="term" value="F:nucleotide binding"/>
    <property type="evidence" value="ECO:0007669"/>
    <property type="project" value="UniProtKB-KW"/>
</dbReference>
<dbReference type="AlphaFoldDB" id="A0ABC9B1C3"/>
<evidence type="ECO:0000259" key="8">
    <source>
        <dbReference type="Pfam" id="PF00931"/>
    </source>
</evidence>
<dbReference type="InterPro" id="IPR002182">
    <property type="entry name" value="NB-ARC"/>
</dbReference>
<evidence type="ECO:0000256" key="1">
    <source>
        <dbReference type="ARBA" id="ARBA00008894"/>
    </source>
</evidence>
<dbReference type="Proteomes" id="UP001497457">
    <property type="component" value="Chromosome 24b"/>
</dbReference>
<proteinExistence type="inferred from homology"/>
<dbReference type="SUPFAM" id="SSF52058">
    <property type="entry name" value="L domain-like"/>
    <property type="match status" value="1"/>
</dbReference>
<evidence type="ECO:0000256" key="5">
    <source>
        <dbReference type="ARBA" id="ARBA00022821"/>
    </source>
</evidence>
<dbReference type="GO" id="GO:0051707">
    <property type="term" value="P:response to other organism"/>
    <property type="evidence" value="ECO:0007669"/>
    <property type="project" value="UniProtKB-ARBA"/>
</dbReference>
<dbReference type="Gene3D" id="3.80.10.10">
    <property type="entry name" value="Ribonuclease Inhibitor"/>
    <property type="match status" value="1"/>
</dbReference>
<accession>A0ABC9B1C3</accession>
<dbReference type="Gene3D" id="1.20.5.4130">
    <property type="match status" value="1"/>
</dbReference>
<dbReference type="SUPFAM" id="SSF52540">
    <property type="entry name" value="P-loop containing nucleoside triphosphate hydrolases"/>
    <property type="match status" value="1"/>
</dbReference>
<dbReference type="Pfam" id="PF00931">
    <property type="entry name" value="NB-ARC"/>
    <property type="match status" value="1"/>
</dbReference>
<protein>
    <submittedName>
        <fullName evidence="12">Uncharacterized protein</fullName>
    </submittedName>
</protein>
<feature type="coiled-coil region" evidence="7">
    <location>
        <begin position="899"/>
        <end position="932"/>
    </location>
</feature>
<dbReference type="InterPro" id="IPR055414">
    <property type="entry name" value="LRR_R13L4/SHOC2-like"/>
</dbReference>
<keyword evidence="6 7" id="KW-0175">Coiled coil</keyword>
<dbReference type="PANTHER" id="PTHR23155">
    <property type="entry name" value="DISEASE RESISTANCE PROTEIN RP"/>
    <property type="match status" value="1"/>
</dbReference>
<keyword evidence="2" id="KW-0433">Leucine-rich repeat</keyword>
<evidence type="ECO:0000259" key="11">
    <source>
        <dbReference type="Pfam" id="PF23598"/>
    </source>
</evidence>
<feature type="domain" description="Disease resistance R13L4/SHOC-2-like LRR" evidence="11">
    <location>
        <begin position="718"/>
        <end position="878"/>
    </location>
</feature>
<dbReference type="Pfam" id="PF18052">
    <property type="entry name" value="Rx_N"/>
    <property type="match status" value="1"/>
</dbReference>
<evidence type="ECO:0000256" key="6">
    <source>
        <dbReference type="ARBA" id="ARBA00023054"/>
    </source>
</evidence>
<name>A0ABC9B1C3_9POAL</name>
<dbReference type="InterPro" id="IPR027417">
    <property type="entry name" value="P-loop_NTPase"/>
</dbReference>
<evidence type="ECO:0000313" key="12">
    <source>
        <dbReference type="EMBL" id="CAL4990940.1"/>
    </source>
</evidence>
<dbReference type="Pfam" id="PF23559">
    <property type="entry name" value="WHD_DRP"/>
    <property type="match status" value="1"/>
</dbReference>
<feature type="domain" description="Disease resistance R13L4/SHOC-2-like LRR" evidence="11">
    <location>
        <begin position="524"/>
        <end position="623"/>
    </location>
</feature>
<dbReference type="PRINTS" id="PR00364">
    <property type="entry name" value="DISEASERSIST"/>
</dbReference>
<dbReference type="InterPro" id="IPR041118">
    <property type="entry name" value="Rx_N"/>
</dbReference>
<feature type="domain" description="Disease resistance N-terminal" evidence="9">
    <location>
        <begin position="13"/>
        <end position="92"/>
    </location>
</feature>